<organism evidence="1 2">
    <name type="scientific">[Clostridium] clostridioforme CAG:132</name>
    <dbReference type="NCBI Taxonomy" id="1263065"/>
    <lineage>
        <taxon>Bacteria</taxon>
        <taxon>Bacillati</taxon>
        <taxon>Bacillota</taxon>
        <taxon>Clostridia</taxon>
        <taxon>Lachnospirales</taxon>
        <taxon>Lachnospiraceae</taxon>
        <taxon>Enterocloster</taxon>
    </lineage>
</organism>
<evidence type="ECO:0000313" key="1">
    <source>
        <dbReference type="EMBL" id="CDB64770.1"/>
    </source>
</evidence>
<gene>
    <name evidence="1" type="ORF">BN486_00978</name>
</gene>
<reference evidence="1" key="1">
    <citation type="submission" date="2012-11" db="EMBL/GenBank/DDBJ databases">
        <title>Dependencies among metagenomic species, viruses, plasmids and units of genetic variation.</title>
        <authorList>
            <person name="Nielsen H.B."/>
            <person name="Almeida M."/>
            <person name="Juncker A.S."/>
            <person name="Rasmussen S."/>
            <person name="Li J."/>
            <person name="Sunagawa S."/>
            <person name="Plichta D."/>
            <person name="Gautier L."/>
            <person name="Le Chatelier E."/>
            <person name="Peletier E."/>
            <person name="Bonde I."/>
            <person name="Nielsen T."/>
            <person name="Manichanh C."/>
            <person name="Arumugam M."/>
            <person name="Batto J."/>
            <person name="Santos M.B.Q.D."/>
            <person name="Blom N."/>
            <person name="Borruel N."/>
            <person name="Burgdorf K.S."/>
            <person name="Boumezbeur F."/>
            <person name="Casellas F."/>
            <person name="Dore J."/>
            <person name="Guarner F."/>
            <person name="Hansen T."/>
            <person name="Hildebrand F."/>
            <person name="Kaas R.S."/>
            <person name="Kennedy S."/>
            <person name="Kristiansen K."/>
            <person name="Kultima J.R."/>
            <person name="Leonard P."/>
            <person name="Levenez F."/>
            <person name="Lund O."/>
            <person name="Moumen B."/>
            <person name="Le Paslier D."/>
            <person name="Pons N."/>
            <person name="Pedersen O."/>
            <person name="Prifti E."/>
            <person name="Qin J."/>
            <person name="Raes J."/>
            <person name="Tap J."/>
            <person name="Tims S."/>
            <person name="Ussery D.W."/>
            <person name="Yamada T."/>
            <person name="MetaHit consortium"/>
            <person name="Renault P."/>
            <person name="Sicheritz-Ponten T."/>
            <person name="Bork P."/>
            <person name="Wang J."/>
            <person name="Brunak S."/>
            <person name="Ehrlich S.D."/>
        </authorList>
    </citation>
    <scope>NUCLEOTIDE SEQUENCE [LARGE SCALE GENOMIC DNA]</scope>
</reference>
<dbReference type="EMBL" id="CBDY010000458">
    <property type="protein sequence ID" value="CDB64770.1"/>
    <property type="molecule type" value="Genomic_DNA"/>
</dbReference>
<protein>
    <submittedName>
        <fullName evidence="1">Uncharacterized protein</fullName>
    </submittedName>
</protein>
<dbReference type="Proteomes" id="UP000018009">
    <property type="component" value="Unassembled WGS sequence"/>
</dbReference>
<evidence type="ECO:0000313" key="2">
    <source>
        <dbReference type="Proteomes" id="UP000018009"/>
    </source>
</evidence>
<accession>R6JU17</accession>
<name>R6JU17_9FIRM</name>
<proteinExistence type="predicted"/>
<dbReference type="AlphaFoldDB" id="R6JU17"/>
<comment type="caution">
    <text evidence="1">The sequence shown here is derived from an EMBL/GenBank/DDBJ whole genome shotgun (WGS) entry which is preliminary data.</text>
</comment>
<sequence length="123" mass="13961">MLKVPVILCPARMEAIETGIKEYFPDFIRNGFPFFITRSMVESLQPGTLYHITDFINLHYNLFLYDGKNQVLIAGPYLAHPADTAFCEQSLQDNGKNLSLLVPFSQFCLTLPVVGNSHRRARP</sequence>